<evidence type="ECO:0000259" key="6">
    <source>
        <dbReference type="Pfam" id="PF01103"/>
    </source>
</evidence>
<evidence type="ECO:0000256" key="3">
    <source>
        <dbReference type="ARBA" id="ARBA00022729"/>
    </source>
</evidence>
<keyword evidence="4" id="KW-0472">Membrane</keyword>
<reference evidence="7 8" key="1">
    <citation type="submission" date="2019-03" db="EMBL/GenBank/DDBJ databases">
        <authorList>
            <person name="Kim M.K.M."/>
        </authorList>
    </citation>
    <scope>NUCLEOTIDE SEQUENCE [LARGE SCALE GENOMIC DNA]</scope>
    <source>
        <strain evidence="7 8">17J68-15</strain>
    </source>
</reference>
<dbReference type="Gene3D" id="3.10.20.310">
    <property type="entry name" value="membrane protein fhac"/>
    <property type="match status" value="1"/>
</dbReference>
<evidence type="ECO:0000313" key="7">
    <source>
        <dbReference type="EMBL" id="TCZ72998.1"/>
    </source>
</evidence>
<protein>
    <recommendedName>
        <fullName evidence="6">Bacterial surface antigen (D15) domain-containing protein</fullName>
    </recommendedName>
</protein>
<dbReference type="Pfam" id="PF01103">
    <property type="entry name" value="Omp85"/>
    <property type="match status" value="1"/>
</dbReference>
<name>A0A4R4E5Q9_9BACT</name>
<accession>A0A4R4E5Q9</accession>
<dbReference type="PANTHER" id="PTHR12815">
    <property type="entry name" value="SORTING AND ASSEMBLY MACHINERY SAMM50 PROTEIN FAMILY MEMBER"/>
    <property type="match status" value="1"/>
</dbReference>
<gene>
    <name evidence="7" type="ORF">E0486_08005</name>
</gene>
<dbReference type="InterPro" id="IPR000184">
    <property type="entry name" value="Bac_surfAg_D15"/>
</dbReference>
<proteinExistence type="predicted"/>
<dbReference type="Gene3D" id="2.40.160.50">
    <property type="entry name" value="membrane protein fhac: a member of the omp85/tpsb transporter family"/>
    <property type="match status" value="1"/>
</dbReference>
<keyword evidence="3" id="KW-0732">Signal</keyword>
<dbReference type="AlphaFoldDB" id="A0A4R4E5Q9"/>
<feature type="domain" description="Bacterial surface antigen (D15)" evidence="6">
    <location>
        <begin position="359"/>
        <end position="731"/>
    </location>
</feature>
<dbReference type="OrthoDB" id="9814535at2"/>
<dbReference type="InterPro" id="IPR039910">
    <property type="entry name" value="D15-like"/>
</dbReference>
<sequence>MSKAFYALALTGGILLAGCSGTKHLPPGEHLYTGARTKITQTDDLTVRQRKVLDEDLENLVRPRPNSSFLGLRFKLGIYNLFYKAKPNSFFGRLRDRLGEPPVLLSSIDINNNIKLLDNHAQNKGFFLVHTTIDSVVSGRKGHLNVNVAAGPQYTINSVRFPTDSIELTRDIRADVDKSLLKPGDPYDLDVIKGERTRIDARLKEKGYFYFNPEYLLMQVDSTIGSHKVDMVLVVKPDAPQDALVPYRINNTYILANYRITGNNPDTSISTAHPYEGFQIVDRRKRLKDWFWPRIMVFRTGDLYNRTDHNTTLARLINLNEFRYVKNRFEPVGDSAKLDAYYYLTPQPKKNLRAEIGLTTKSNNLNGSQINVTWRNRNTFRQAEQLVVSGYIGTETQFGGTFQGYNTYRAGAEATFSIPRFVVPFFKVNTTSAFVPRTNIQLGYDALQRMKLYTVNSFRGQLGYSWKPKPQVSIEANPVSINYVQPINVTQEYRDSVRSHPYLRHVVDSQFVLGSNFQYNFNEVANGLVKLNSFYFNGLVDVSGNVAGLLTGATAKTRPKRIAGAIFDQYVKLEVDGRWYRKVGLRSSWVNRLILGYGIPYGNSSQMPYIKQFFVGGNNSLRGFRSRSVGPGTFFDTTATTFLGDQTGDIKMELNTEFRPHISGPLYGAVFIDAGNIWLAKEDPERPGSGFGGNFLNQLAVDVGIGIRLDVTIFVIRLDGGFPIRKPWEQNPWVINAIKFSQRDWRRSNIIYNLAIGYPF</sequence>
<dbReference type="RefSeq" id="WP_131851633.1">
    <property type="nucleotide sequence ID" value="NZ_SKFH01000009.1"/>
</dbReference>
<comment type="subcellular location">
    <subcellularLocation>
        <location evidence="1">Membrane</location>
    </subcellularLocation>
</comment>
<dbReference type="EMBL" id="SKFH01000009">
    <property type="protein sequence ID" value="TCZ72998.1"/>
    <property type="molecule type" value="Genomic_DNA"/>
</dbReference>
<keyword evidence="2" id="KW-0812">Transmembrane</keyword>
<evidence type="ECO:0000256" key="5">
    <source>
        <dbReference type="ARBA" id="ARBA00023237"/>
    </source>
</evidence>
<keyword evidence="8" id="KW-1185">Reference proteome</keyword>
<dbReference type="GO" id="GO:0019867">
    <property type="term" value="C:outer membrane"/>
    <property type="evidence" value="ECO:0007669"/>
    <property type="project" value="InterPro"/>
</dbReference>
<dbReference type="PROSITE" id="PS51257">
    <property type="entry name" value="PROKAR_LIPOPROTEIN"/>
    <property type="match status" value="1"/>
</dbReference>
<organism evidence="7 8">
    <name type="scientific">Flaviaesturariibacter aridisoli</name>
    <dbReference type="NCBI Taxonomy" id="2545761"/>
    <lineage>
        <taxon>Bacteria</taxon>
        <taxon>Pseudomonadati</taxon>
        <taxon>Bacteroidota</taxon>
        <taxon>Chitinophagia</taxon>
        <taxon>Chitinophagales</taxon>
        <taxon>Chitinophagaceae</taxon>
        <taxon>Flaviaestuariibacter</taxon>
    </lineage>
</organism>
<comment type="caution">
    <text evidence="7">The sequence shown here is derived from an EMBL/GenBank/DDBJ whole genome shotgun (WGS) entry which is preliminary data.</text>
</comment>
<dbReference type="PANTHER" id="PTHR12815:SF47">
    <property type="entry name" value="TRANSLOCATION AND ASSEMBLY MODULE SUBUNIT TAMA"/>
    <property type="match status" value="1"/>
</dbReference>
<evidence type="ECO:0000256" key="2">
    <source>
        <dbReference type="ARBA" id="ARBA00022692"/>
    </source>
</evidence>
<evidence type="ECO:0000313" key="8">
    <source>
        <dbReference type="Proteomes" id="UP000295164"/>
    </source>
</evidence>
<evidence type="ECO:0000256" key="1">
    <source>
        <dbReference type="ARBA" id="ARBA00004370"/>
    </source>
</evidence>
<evidence type="ECO:0000256" key="4">
    <source>
        <dbReference type="ARBA" id="ARBA00023136"/>
    </source>
</evidence>
<keyword evidence="5" id="KW-0998">Cell outer membrane</keyword>
<dbReference type="Proteomes" id="UP000295164">
    <property type="component" value="Unassembled WGS sequence"/>
</dbReference>